<dbReference type="Proteomes" id="UP000011668">
    <property type="component" value="Unassembled WGS sequence"/>
</dbReference>
<proteinExistence type="predicted"/>
<comment type="caution">
    <text evidence="2">The sequence shown here is derived from an EMBL/GenBank/DDBJ whole genome shotgun (WGS) entry which is preliminary data.</text>
</comment>
<dbReference type="Pfam" id="PF20236">
    <property type="entry name" value="DUF6593"/>
    <property type="match status" value="1"/>
</dbReference>
<reference evidence="2 3" key="1">
    <citation type="journal article" date="2013" name="Nat. Commun.">
        <title>The evolution and pathogenic mechanisms of the rice sheath blight pathogen.</title>
        <authorList>
            <person name="Zheng A."/>
            <person name="Lin R."/>
            <person name="Xu L."/>
            <person name="Qin P."/>
            <person name="Tang C."/>
            <person name="Ai P."/>
            <person name="Zhang D."/>
            <person name="Liu Y."/>
            <person name="Sun Z."/>
            <person name="Feng H."/>
            <person name="Wang Y."/>
            <person name="Chen Y."/>
            <person name="Liang X."/>
            <person name="Fu R."/>
            <person name="Li Q."/>
            <person name="Zhang J."/>
            <person name="Yu X."/>
            <person name="Xie Z."/>
            <person name="Ding L."/>
            <person name="Guan P."/>
            <person name="Tang J."/>
            <person name="Liang Y."/>
            <person name="Wang S."/>
            <person name="Deng Q."/>
            <person name="Li S."/>
            <person name="Zhu J."/>
            <person name="Wang L."/>
            <person name="Liu H."/>
            <person name="Li P."/>
        </authorList>
    </citation>
    <scope>NUCLEOTIDE SEQUENCE [LARGE SCALE GENOMIC DNA]</scope>
    <source>
        <strain evidence="3">AG-1 IA</strain>
    </source>
</reference>
<dbReference type="OrthoDB" id="3332782at2759"/>
<dbReference type="EMBL" id="AFRT01000988">
    <property type="protein sequence ID" value="ELU41789.1"/>
    <property type="molecule type" value="Genomic_DNA"/>
</dbReference>
<protein>
    <recommendedName>
        <fullName evidence="1">DUF6593 domain-containing protein</fullName>
    </recommendedName>
</protein>
<dbReference type="InterPro" id="IPR046528">
    <property type="entry name" value="DUF6593"/>
</dbReference>
<accession>L8WZM1</accession>
<dbReference type="STRING" id="983506.L8WZM1"/>
<gene>
    <name evidence="2" type="ORF">AG1IA_04176</name>
</gene>
<evidence type="ECO:0000313" key="3">
    <source>
        <dbReference type="Proteomes" id="UP000011668"/>
    </source>
</evidence>
<organism evidence="2 3">
    <name type="scientific">Thanatephorus cucumeris (strain AG1-IA)</name>
    <name type="common">Rice sheath blight fungus</name>
    <name type="synonym">Rhizoctonia solani</name>
    <dbReference type="NCBI Taxonomy" id="983506"/>
    <lineage>
        <taxon>Eukaryota</taxon>
        <taxon>Fungi</taxon>
        <taxon>Dikarya</taxon>
        <taxon>Basidiomycota</taxon>
        <taxon>Agaricomycotina</taxon>
        <taxon>Agaricomycetes</taxon>
        <taxon>Cantharellales</taxon>
        <taxon>Ceratobasidiaceae</taxon>
        <taxon>Rhizoctonia</taxon>
        <taxon>Rhizoctonia solani AG-1</taxon>
    </lineage>
</organism>
<name>L8WZM1_THACA</name>
<keyword evidence="3" id="KW-1185">Reference proteome</keyword>
<evidence type="ECO:0000259" key="1">
    <source>
        <dbReference type="Pfam" id="PF20236"/>
    </source>
</evidence>
<evidence type="ECO:0000313" key="2">
    <source>
        <dbReference type="EMBL" id="ELU41789.1"/>
    </source>
</evidence>
<feature type="domain" description="DUF6593" evidence="1">
    <location>
        <begin position="614"/>
        <end position="774"/>
    </location>
</feature>
<dbReference type="AlphaFoldDB" id="L8WZM1"/>
<sequence length="784" mass="85362">MKASRNSQVDESKTGSVKLKDVAAGGFRKSEIVSWRGTACVKRGEKGNHGKGHDRLFRSKVQAWTRNRGDTLHVLDIEKSAGMMIGKVIKEKEPLNLVACPTRMVTYSDGARYTPSGASYCNSLAAELVVVIPEKEPVVLGRTNKSRIIPSYGNSHMARTATKERAEFQLSVDPGVSLMKPNAQITICDEFVGQVPPNRPTSRQTMADNPGIVQSIVLGRACVRHAVRGGGADAIAECGPSKRHAPASGDTPDLRGVFGVAQGACRYSAKYQQTEKKLTTRSENVRQLQQCGMHALIARAQQSKWTKNWQQESKQKVERGGLAVAEALRCEREPTDNIAPTSCAHGKSSNVLSFVRAANVCRVGGGGAPCRIWQIVADVWVLGAKRRVHFPAARSLWVVPPVFGQAARAAPSHDASMFVASLHLGTLEENSGRSSPLGGDLRGHQQVFSQGLGGFRLSGRQVDCSLPYFVPRNGLHFACFGSCACLPCHFVPASIARFSAMHVSVTVNPVHLASPGSGLQILSPIQATHLADLPIMRHGCSADMVTERMSSDLLAFSPSIPRASHLHCNPALEQILLLPRPATSFNPIIHPCTPPLLHSSHTMESQVLSWTSQDPRESSLFTTHWGVLYRFTTENTLGRMVTTLHRAIRQGREDRVAKLEWASNGGLGRAVIVCARQTGRQIVPMADLVRPDSTFGSRTFNGPDGYPYQWSPSHDSQDLLLKDSRGNVIAFYRPTPVKRFNVGEVYGEMHFLTGAGAGTVLHPPLMDMVCVTALLYRLVSMYNL</sequence>
<dbReference type="HOGENOM" id="CLU_357596_0_0_1"/>